<dbReference type="Proteomes" id="UP000271889">
    <property type="component" value="Unassembled WGS sequence"/>
</dbReference>
<dbReference type="PANTHER" id="PTHR11533">
    <property type="entry name" value="PROTEASE M1 ZINC METALLOPROTEASE"/>
    <property type="match status" value="1"/>
</dbReference>
<evidence type="ECO:0000259" key="1">
    <source>
        <dbReference type="Pfam" id="PF01433"/>
    </source>
</evidence>
<dbReference type="InterPro" id="IPR014782">
    <property type="entry name" value="Peptidase_M1_dom"/>
</dbReference>
<dbReference type="GO" id="GO:0005737">
    <property type="term" value="C:cytoplasm"/>
    <property type="evidence" value="ECO:0007669"/>
    <property type="project" value="TreeGrafter"/>
</dbReference>
<evidence type="ECO:0000313" key="2">
    <source>
        <dbReference type="EMBL" id="VDK51409.1"/>
    </source>
</evidence>
<dbReference type="GO" id="GO:0042277">
    <property type="term" value="F:peptide binding"/>
    <property type="evidence" value="ECO:0007669"/>
    <property type="project" value="TreeGrafter"/>
</dbReference>
<proteinExistence type="predicted"/>
<dbReference type="EMBL" id="UYRV01004354">
    <property type="protein sequence ID" value="VDK51409.1"/>
    <property type="molecule type" value="Genomic_DNA"/>
</dbReference>
<dbReference type="OrthoDB" id="6337587at2759"/>
<dbReference type="AlphaFoldDB" id="A0A3P6QRA8"/>
<dbReference type="GO" id="GO:0008270">
    <property type="term" value="F:zinc ion binding"/>
    <property type="evidence" value="ECO:0007669"/>
    <property type="project" value="InterPro"/>
</dbReference>
<dbReference type="GO" id="GO:0016020">
    <property type="term" value="C:membrane"/>
    <property type="evidence" value="ECO:0007669"/>
    <property type="project" value="TreeGrafter"/>
</dbReference>
<dbReference type="GO" id="GO:0043171">
    <property type="term" value="P:peptide catabolic process"/>
    <property type="evidence" value="ECO:0007669"/>
    <property type="project" value="TreeGrafter"/>
</dbReference>
<reference evidence="2 3" key="1">
    <citation type="submission" date="2018-11" db="EMBL/GenBank/DDBJ databases">
        <authorList>
            <consortium name="Pathogen Informatics"/>
        </authorList>
    </citation>
    <scope>NUCLEOTIDE SEQUENCE [LARGE SCALE GENOMIC DNA]</scope>
</reference>
<dbReference type="Gene3D" id="1.10.390.10">
    <property type="entry name" value="Neutral Protease Domain 2"/>
    <property type="match status" value="1"/>
</dbReference>
<organism evidence="2 3">
    <name type="scientific">Cylicostephanus goldi</name>
    <name type="common">Nematode worm</name>
    <dbReference type="NCBI Taxonomy" id="71465"/>
    <lineage>
        <taxon>Eukaryota</taxon>
        <taxon>Metazoa</taxon>
        <taxon>Ecdysozoa</taxon>
        <taxon>Nematoda</taxon>
        <taxon>Chromadorea</taxon>
        <taxon>Rhabditida</taxon>
        <taxon>Rhabditina</taxon>
        <taxon>Rhabditomorpha</taxon>
        <taxon>Strongyloidea</taxon>
        <taxon>Strongylidae</taxon>
        <taxon>Cylicostephanus</taxon>
    </lineage>
</organism>
<keyword evidence="3" id="KW-1185">Reference proteome</keyword>
<accession>A0A3P6QRA8</accession>
<dbReference type="SUPFAM" id="SSF55486">
    <property type="entry name" value="Metalloproteases ('zincins'), catalytic domain"/>
    <property type="match status" value="1"/>
</dbReference>
<dbReference type="InterPro" id="IPR027268">
    <property type="entry name" value="Peptidase_M4/M1_CTD_sf"/>
</dbReference>
<sequence>MTNLMTCFDSKVSDLVALPDFAAGAMENWGLVTENSLLYEKKVYAPENKRRIVQIVAHELGHQVSTETFLIEVGFGSTHRILRLHLRKLEYIR</sequence>
<name>A0A3P6QRA8_CYLGO</name>
<gene>
    <name evidence="2" type="ORF">CGOC_LOCUS2048</name>
</gene>
<dbReference type="GO" id="GO:0070006">
    <property type="term" value="F:metalloaminopeptidase activity"/>
    <property type="evidence" value="ECO:0007669"/>
    <property type="project" value="TreeGrafter"/>
</dbReference>
<protein>
    <recommendedName>
        <fullName evidence="1">Peptidase M1 membrane alanine aminopeptidase domain-containing protein</fullName>
    </recommendedName>
</protein>
<dbReference type="InterPro" id="IPR050344">
    <property type="entry name" value="Peptidase_M1_aminopeptidases"/>
</dbReference>
<dbReference type="Pfam" id="PF01433">
    <property type="entry name" value="Peptidase_M1"/>
    <property type="match status" value="1"/>
</dbReference>
<dbReference type="PANTHER" id="PTHR11533:SF299">
    <property type="entry name" value="AMINOPEPTIDASE"/>
    <property type="match status" value="1"/>
</dbReference>
<evidence type="ECO:0000313" key="3">
    <source>
        <dbReference type="Proteomes" id="UP000271889"/>
    </source>
</evidence>
<dbReference type="GO" id="GO:0005615">
    <property type="term" value="C:extracellular space"/>
    <property type="evidence" value="ECO:0007669"/>
    <property type="project" value="TreeGrafter"/>
</dbReference>
<feature type="domain" description="Peptidase M1 membrane alanine aminopeptidase" evidence="1">
    <location>
        <begin position="8"/>
        <end position="63"/>
    </location>
</feature>
<dbReference type="GO" id="GO:0006508">
    <property type="term" value="P:proteolysis"/>
    <property type="evidence" value="ECO:0007669"/>
    <property type="project" value="TreeGrafter"/>
</dbReference>